<sequence>MLAYTDKGNGPVLVFVHGFCESKEIWDDFSIALSNTYRVICVDLPGSGQSVLPDETNSIPDYADQLQKTLQSLKITDFILIGHSLGGYISLAFAENYPYMLRGLVLFHSTAYADSEEKKNNRDRACQIIQEQGSNKFIRSMIPNLFSEEFKKTHASSIEHLIATAQKNNTQEGLIRAAQAMKKRKDRSEVLSLTDIPILFIIGKEDKAVPLEDSLAQCHLPMDSHVHLLAEVGHMGMLEAPSLTLKKLKNFVSYCE</sequence>
<dbReference type="EMBL" id="BAABJX010000052">
    <property type="protein sequence ID" value="GAA4844793.1"/>
    <property type="molecule type" value="Genomic_DNA"/>
</dbReference>
<organism evidence="2 3">
    <name type="scientific">Algivirga pacifica</name>
    <dbReference type="NCBI Taxonomy" id="1162670"/>
    <lineage>
        <taxon>Bacteria</taxon>
        <taxon>Pseudomonadati</taxon>
        <taxon>Bacteroidota</taxon>
        <taxon>Cytophagia</taxon>
        <taxon>Cytophagales</taxon>
        <taxon>Flammeovirgaceae</taxon>
        <taxon>Algivirga</taxon>
    </lineage>
</organism>
<gene>
    <name evidence="2" type="ORF">GCM10023331_32030</name>
</gene>
<dbReference type="InterPro" id="IPR050266">
    <property type="entry name" value="AB_hydrolase_sf"/>
</dbReference>
<evidence type="ECO:0000313" key="2">
    <source>
        <dbReference type="EMBL" id="GAA4844793.1"/>
    </source>
</evidence>
<dbReference type="GO" id="GO:0016787">
    <property type="term" value="F:hydrolase activity"/>
    <property type="evidence" value="ECO:0007669"/>
    <property type="project" value="UniProtKB-KW"/>
</dbReference>
<dbReference type="InterPro" id="IPR000073">
    <property type="entry name" value="AB_hydrolase_1"/>
</dbReference>
<dbReference type="PRINTS" id="PR00111">
    <property type="entry name" value="ABHYDROLASE"/>
</dbReference>
<dbReference type="RefSeq" id="WP_345373604.1">
    <property type="nucleotide sequence ID" value="NZ_BAABJX010000052.1"/>
</dbReference>
<protein>
    <submittedName>
        <fullName evidence="2">Alpha/beta hydrolase</fullName>
    </submittedName>
</protein>
<name>A0ABP9DM80_9BACT</name>
<proteinExistence type="predicted"/>
<feature type="domain" description="AB hydrolase-1" evidence="1">
    <location>
        <begin position="11"/>
        <end position="109"/>
    </location>
</feature>
<evidence type="ECO:0000259" key="1">
    <source>
        <dbReference type="Pfam" id="PF00561"/>
    </source>
</evidence>
<reference evidence="3" key="1">
    <citation type="journal article" date="2019" name="Int. J. Syst. Evol. Microbiol.">
        <title>The Global Catalogue of Microorganisms (GCM) 10K type strain sequencing project: providing services to taxonomists for standard genome sequencing and annotation.</title>
        <authorList>
            <consortium name="The Broad Institute Genomics Platform"/>
            <consortium name="The Broad Institute Genome Sequencing Center for Infectious Disease"/>
            <person name="Wu L."/>
            <person name="Ma J."/>
        </authorList>
    </citation>
    <scope>NUCLEOTIDE SEQUENCE [LARGE SCALE GENOMIC DNA]</scope>
    <source>
        <strain evidence="3">JCM 18326</strain>
    </source>
</reference>
<comment type="caution">
    <text evidence="2">The sequence shown here is derived from an EMBL/GenBank/DDBJ whole genome shotgun (WGS) entry which is preliminary data.</text>
</comment>
<dbReference type="Gene3D" id="3.40.50.1820">
    <property type="entry name" value="alpha/beta hydrolase"/>
    <property type="match status" value="1"/>
</dbReference>
<keyword evidence="2" id="KW-0378">Hydrolase</keyword>
<dbReference type="Proteomes" id="UP001500298">
    <property type="component" value="Unassembled WGS sequence"/>
</dbReference>
<accession>A0ABP9DM80</accession>
<evidence type="ECO:0000313" key="3">
    <source>
        <dbReference type="Proteomes" id="UP001500298"/>
    </source>
</evidence>
<keyword evidence="3" id="KW-1185">Reference proteome</keyword>
<dbReference type="PANTHER" id="PTHR43798">
    <property type="entry name" value="MONOACYLGLYCEROL LIPASE"/>
    <property type="match status" value="1"/>
</dbReference>
<dbReference type="InterPro" id="IPR029058">
    <property type="entry name" value="AB_hydrolase_fold"/>
</dbReference>
<dbReference type="Pfam" id="PF00561">
    <property type="entry name" value="Abhydrolase_1"/>
    <property type="match status" value="1"/>
</dbReference>
<dbReference type="SUPFAM" id="SSF53474">
    <property type="entry name" value="alpha/beta-Hydrolases"/>
    <property type="match status" value="1"/>
</dbReference>